<name>A0A8X7XSK4_POPTO</name>
<reference evidence="2" key="1">
    <citation type="journal article" date="2020" name="bioRxiv">
        <title>Hybrid origin of Populus tomentosa Carr. identified through genome sequencing and phylogenomic analysis.</title>
        <authorList>
            <person name="An X."/>
            <person name="Gao K."/>
            <person name="Chen Z."/>
            <person name="Li J."/>
            <person name="Yang X."/>
            <person name="Yang X."/>
            <person name="Zhou J."/>
            <person name="Guo T."/>
            <person name="Zhao T."/>
            <person name="Huang S."/>
            <person name="Miao D."/>
            <person name="Khan W.U."/>
            <person name="Rao P."/>
            <person name="Ye M."/>
            <person name="Lei B."/>
            <person name="Liao W."/>
            <person name="Wang J."/>
            <person name="Ji L."/>
            <person name="Li Y."/>
            <person name="Guo B."/>
            <person name="Mustafa N.S."/>
            <person name="Li S."/>
            <person name="Yun Q."/>
            <person name="Keller S.R."/>
            <person name="Mao J."/>
            <person name="Zhang R."/>
            <person name="Strauss S.H."/>
        </authorList>
    </citation>
    <scope>NUCLEOTIDE SEQUENCE</scope>
    <source>
        <strain evidence="2">GM15</strain>
        <tissue evidence="2">Leaf</tissue>
    </source>
</reference>
<feature type="compositionally biased region" description="Basic and acidic residues" evidence="1">
    <location>
        <begin position="9"/>
        <end position="24"/>
    </location>
</feature>
<gene>
    <name evidence="2" type="ORF">POTOM_058823</name>
</gene>
<evidence type="ECO:0000313" key="2">
    <source>
        <dbReference type="EMBL" id="KAG6737309.1"/>
    </source>
</evidence>
<dbReference type="AlphaFoldDB" id="A0A8X7XSK4"/>
<proteinExistence type="predicted"/>
<feature type="compositionally biased region" description="Basic and acidic residues" evidence="1">
    <location>
        <begin position="236"/>
        <end position="245"/>
    </location>
</feature>
<feature type="compositionally biased region" description="Low complexity" evidence="1">
    <location>
        <begin position="205"/>
        <end position="219"/>
    </location>
</feature>
<evidence type="ECO:0000313" key="3">
    <source>
        <dbReference type="Proteomes" id="UP000886885"/>
    </source>
</evidence>
<feature type="region of interest" description="Disordered" evidence="1">
    <location>
        <begin position="1"/>
        <end position="29"/>
    </location>
</feature>
<dbReference type="OrthoDB" id="841618at2759"/>
<feature type="region of interest" description="Disordered" evidence="1">
    <location>
        <begin position="87"/>
        <end position="245"/>
    </location>
</feature>
<evidence type="ECO:0000256" key="1">
    <source>
        <dbReference type="SAM" id="MobiDB-lite"/>
    </source>
</evidence>
<sequence length="245" mass="26631">MGACATKPEVLKEGETPEPAKEEAVVATGGDVQVEDKAVAVDEEEKKVVFEKDIGDAGGDKVEETEIVDDNKRRSLNCGVFFVGFWNNEKGKEPKESDQAPAEQEKPETSETKKPTEPEVPKEEPSTVKEEPVVVIEPKDVNAPVKVETEKVTSEVKPETSETKKPTEPEVPEEESSTVKEEPVVVIEPKDVNAPVKVETEKVTSEVTPAAAEPKTTETLGEKKPVGTETKTTETVGEKKPEETP</sequence>
<dbReference type="EMBL" id="JAAWWB010000038">
    <property type="protein sequence ID" value="KAG6737309.1"/>
    <property type="molecule type" value="Genomic_DNA"/>
</dbReference>
<organism evidence="2 3">
    <name type="scientific">Populus tomentosa</name>
    <name type="common">Chinese white poplar</name>
    <dbReference type="NCBI Taxonomy" id="118781"/>
    <lineage>
        <taxon>Eukaryota</taxon>
        <taxon>Viridiplantae</taxon>
        <taxon>Streptophyta</taxon>
        <taxon>Embryophyta</taxon>
        <taxon>Tracheophyta</taxon>
        <taxon>Spermatophyta</taxon>
        <taxon>Magnoliopsida</taxon>
        <taxon>eudicotyledons</taxon>
        <taxon>Gunneridae</taxon>
        <taxon>Pentapetalae</taxon>
        <taxon>rosids</taxon>
        <taxon>fabids</taxon>
        <taxon>Malpighiales</taxon>
        <taxon>Salicaceae</taxon>
        <taxon>Saliceae</taxon>
        <taxon>Populus</taxon>
    </lineage>
</organism>
<feature type="compositionally biased region" description="Basic and acidic residues" evidence="1">
    <location>
        <begin position="177"/>
        <end position="191"/>
    </location>
</feature>
<feature type="compositionally biased region" description="Basic and acidic residues" evidence="1">
    <location>
        <begin position="147"/>
        <end position="168"/>
    </location>
</feature>
<protein>
    <submittedName>
        <fullName evidence="2">Uncharacterized protein</fullName>
    </submittedName>
</protein>
<feature type="compositionally biased region" description="Basic and acidic residues" evidence="1">
    <location>
        <begin position="89"/>
        <end position="140"/>
    </location>
</feature>
<keyword evidence="3" id="KW-1185">Reference proteome</keyword>
<accession>A0A8X7XSK4</accession>
<dbReference type="Proteomes" id="UP000886885">
    <property type="component" value="Chromosome 19D"/>
</dbReference>
<comment type="caution">
    <text evidence="2">The sequence shown here is derived from an EMBL/GenBank/DDBJ whole genome shotgun (WGS) entry which is preliminary data.</text>
</comment>